<dbReference type="RefSeq" id="WP_377347163.1">
    <property type="nucleotide sequence ID" value="NZ_JBHLTP010000008.1"/>
</dbReference>
<feature type="domain" description="Thioredoxin" evidence="1">
    <location>
        <begin position="21"/>
        <end position="86"/>
    </location>
</feature>
<dbReference type="CDD" id="cd02947">
    <property type="entry name" value="TRX_family"/>
    <property type="match status" value="1"/>
</dbReference>
<dbReference type="InterPro" id="IPR036249">
    <property type="entry name" value="Thioredoxin-like_sf"/>
</dbReference>
<dbReference type="InterPro" id="IPR013766">
    <property type="entry name" value="Thioredoxin_domain"/>
</dbReference>
<accession>A0ABV6LN71</accession>
<evidence type="ECO:0000259" key="1">
    <source>
        <dbReference type="Pfam" id="PF00085"/>
    </source>
</evidence>
<gene>
    <name evidence="2" type="ORF">ACFFGV_09760</name>
</gene>
<evidence type="ECO:0000313" key="2">
    <source>
        <dbReference type="EMBL" id="MFC0523841.1"/>
    </source>
</evidence>
<dbReference type="Gene3D" id="3.40.30.10">
    <property type="entry name" value="Glutaredoxin"/>
    <property type="match status" value="1"/>
</dbReference>
<dbReference type="EMBL" id="JBHLTP010000008">
    <property type="protein sequence ID" value="MFC0523841.1"/>
    <property type="molecule type" value="Genomic_DNA"/>
</dbReference>
<dbReference type="Pfam" id="PF00085">
    <property type="entry name" value="Thioredoxin"/>
    <property type="match status" value="1"/>
</dbReference>
<proteinExistence type="predicted"/>
<keyword evidence="3" id="KW-1185">Reference proteome</keyword>
<evidence type="ECO:0000313" key="3">
    <source>
        <dbReference type="Proteomes" id="UP001589836"/>
    </source>
</evidence>
<comment type="caution">
    <text evidence="2">The sequence shown here is derived from an EMBL/GenBank/DDBJ whole genome shotgun (WGS) entry which is preliminary data.</text>
</comment>
<name>A0ABV6LN71_9BACI</name>
<organism evidence="2 3">
    <name type="scientific">Pontibacillus salicampi</name>
    <dbReference type="NCBI Taxonomy" id="1449801"/>
    <lineage>
        <taxon>Bacteria</taxon>
        <taxon>Bacillati</taxon>
        <taxon>Bacillota</taxon>
        <taxon>Bacilli</taxon>
        <taxon>Bacillales</taxon>
        <taxon>Bacillaceae</taxon>
        <taxon>Pontibacillus</taxon>
    </lineage>
</organism>
<sequence length="104" mass="12071">MQEMEDNPLQILDEQSSTYTMTFIYSPFCGTCHVARRMLDTLEAAKQHTLFNELNASYHPAFMGDFQIESVPCLLITKGTELQEKVYAFQSVPYLLEIVSRYKY</sequence>
<reference evidence="2 3" key="1">
    <citation type="submission" date="2024-09" db="EMBL/GenBank/DDBJ databases">
        <authorList>
            <person name="Sun Q."/>
            <person name="Mori K."/>
        </authorList>
    </citation>
    <scope>NUCLEOTIDE SEQUENCE [LARGE SCALE GENOMIC DNA]</scope>
    <source>
        <strain evidence="2 3">NCAIM B.02529</strain>
    </source>
</reference>
<protein>
    <submittedName>
        <fullName evidence="2">Thioredoxin family protein</fullName>
    </submittedName>
</protein>
<dbReference type="SUPFAM" id="SSF52833">
    <property type="entry name" value="Thioredoxin-like"/>
    <property type="match status" value="1"/>
</dbReference>
<dbReference type="Proteomes" id="UP001589836">
    <property type="component" value="Unassembled WGS sequence"/>
</dbReference>